<evidence type="ECO:0000313" key="2">
    <source>
        <dbReference type="EMBL" id="MET4758281.1"/>
    </source>
</evidence>
<proteinExistence type="predicted"/>
<dbReference type="Proteomes" id="UP001549366">
    <property type="component" value="Unassembled WGS sequence"/>
</dbReference>
<gene>
    <name evidence="2" type="ORF">V5J35_003473</name>
</gene>
<organism evidence="2 3">
    <name type="scientific">Endozoicomonas lisbonensis</name>
    <dbReference type="NCBI Taxonomy" id="3120522"/>
    <lineage>
        <taxon>Bacteria</taxon>
        <taxon>Pseudomonadati</taxon>
        <taxon>Pseudomonadota</taxon>
        <taxon>Gammaproteobacteria</taxon>
        <taxon>Oceanospirillales</taxon>
        <taxon>Endozoicomonadaceae</taxon>
        <taxon>Endozoicomonas</taxon>
    </lineage>
</organism>
<accession>A0ABV2SM02</accession>
<sequence length="427" mass="47560">MDKIIKPLSPLPGVAAVELAPKETPSKESAAGVVVVTVNKTFLSGEAQPGYHHEEISSAVRQKRLASQLSWKEKVKETEGLKNEVGKEVYEKIYEKTKLDFNGCVPFDNAFVRNSFDYYISKSMHKDIFGEYESKLDSLANVLCHESHNVKKEAAQCLKENINDVEIKKLLILRGKILNRHSNFVRRSVVKMLQDKDFLEECRKIIPEESTTKESAFSDKKNQLFAEAKKTLLQKGREPDATPVARKVRKTRGKARAPKQEAPEKRSGFQPIAPKPPGALVYLLPADDNPKDAGGCSFWSVPSDEATKPETPEESHQQQEETLIVLEEGDIPDQSEHPLSILVSELVASGPELSLQQESAVAAEGRFSETESTSLLAGQHDDGSSHDIAGVAEKEKWLNQAAKMFEEEKAERKRQLAILMDDLTSPD</sequence>
<feature type="compositionally biased region" description="Basic and acidic residues" evidence="1">
    <location>
        <begin position="258"/>
        <end position="267"/>
    </location>
</feature>
<feature type="region of interest" description="Disordered" evidence="1">
    <location>
        <begin position="236"/>
        <end position="274"/>
    </location>
</feature>
<dbReference type="RefSeq" id="WP_354008379.1">
    <property type="nucleotide sequence ID" value="NZ_JBEWTA010000001.1"/>
</dbReference>
<feature type="compositionally biased region" description="Basic residues" evidence="1">
    <location>
        <begin position="246"/>
        <end position="257"/>
    </location>
</feature>
<name>A0ABV2SM02_9GAMM</name>
<dbReference type="EMBL" id="JBEWTB010000002">
    <property type="protein sequence ID" value="MET4758281.1"/>
    <property type="molecule type" value="Genomic_DNA"/>
</dbReference>
<keyword evidence="3" id="KW-1185">Reference proteome</keyword>
<evidence type="ECO:0000256" key="1">
    <source>
        <dbReference type="SAM" id="MobiDB-lite"/>
    </source>
</evidence>
<reference evidence="2 3" key="1">
    <citation type="submission" date="2024-06" db="EMBL/GenBank/DDBJ databases">
        <title>Genomic Encyclopedia of Type Strains, Phase V (KMG-V): Genome sequencing to study the core and pangenomes of soil and plant-associated prokaryotes.</title>
        <authorList>
            <person name="Whitman W."/>
        </authorList>
    </citation>
    <scope>NUCLEOTIDE SEQUENCE [LARGE SCALE GENOMIC DNA]</scope>
    <source>
        <strain evidence="2 3">NE40</strain>
    </source>
</reference>
<protein>
    <submittedName>
        <fullName evidence="2">Uncharacterized protein</fullName>
    </submittedName>
</protein>
<evidence type="ECO:0000313" key="3">
    <source>
        <dbReference type="Proteomes" id="UP001549366"/>
    </source>
</evidence>
<comment type="caution">
    <text evidence="2">The sequence shown here is derived from an EMBL/GenBank/DDBJ whole genome shotgun (WGS) entry which is preliminary data.</text>
</comment>